<dbReference type="AlphaFoldDB" id="A0A6J1LIW1"/>
<name>A0A6J1LIW1_DROHY</name>
<evidence type="ECO:0000256" key="1">
    <source>
        <dbReference type="SAM" id="MobiDB-lite"/>
    </source>
</evidence>
<feature type="region of interest" description="Disordered" evidence="1">
    <location>
        <begin position="415"/>
        <end position="440"/>
    </location>
</feature>
<dbReference type="GO" id="GO:0005634">
    <property type="term" value="C:nucleus"/>
    <property type="evidence" value="ECO:0007669"/>
    <property type="project" value="TreeGrafter"/>
</dbReference>
<dbReference type="CTD" id="93953"/>
<feature type="compositionally biased region" description="Acidic residues" evidence="1">
    <location>
        <begin position="600"/>
        <end position="620"/>
    </location>
</feature>
<keyword evidence="3" id="KW-1185">Reference proteome</keyword>
<proteinExistence type="predicted"/>
<feature type="compositionally biased region" description="Basic and acidic residues" evidence="1">
    <location>
        <begin position="181"/>
        <end position="201"/>
    </location>
</feature>
<feature type="region of interest" description="Disordered" evidence="1">
    <location>
        <begin position="494"/>
        <end position="526"/>
    </location>
</feature>
<feature type="compositionally biased region" description="Basic and acidic residues" evidence="1">
    <location>
        <begin position="581"/>
        <end position="592"/>
    </location>
</feature>
<feature type="compositionally biased region" description="Low complexity" evidence="1">
    <location>
        <begin position="672"/>
        <end position="687"/>
    </location>
</feature>
<accession>A0A6J1LIW1</accession>
<dbReference type="RefSeq" id="XP_023165694.2">
    <property type="nucleotide sequence ID" value="XM_023309926.2"/>
</dbReference>
<dbReference type="InterPro" id="IPR035240">
    <property type="entry name" value="SprT_Zn_ribbon"/>
</dbReference>
<protein>
    <submittedName>
        <fullName evidence="4">Uncharacterized protein LOC111595953</fullName>
    </submittedName>
</protein>
<feature type="compositionally biased region" description="Polar residues" evidence="1">
    <location>
        <begin position="52"/>
        <end position="61"/>
    </location>
</feature>
<dbReference type="Proteomes" id="UP000504633">
    <property type="component" value="Unplaced"/>
</dbReference>
<dbReference type="PANTHER" id="PTHR23099:SF0">
    <property type="entry name" value="GERM CELL NUCLEAR ACIDIC PROTEIN"/>
    <property type="match status" value="1"/>
</dbReference>
<feature type="region of interest" description="Disordered" evidence="1">
    <location>
        <begin position="82"/>
        <end position="109"/>
    </location>
</feature>
<feature type="compositionally biased region" description="Low complexity" evidence="1">
    <location>
        <begin position="415"/>
        <end position="429"/>
    </location>
</feature>
<feature type="region of interest" description="Disordered" evidence="1">
    <location>
        <begin position="339"/>
        <end position="390"/>
    </location>
</feature>
<dbReference type="Pfam" id="PF10263">
    <property type="entry name" value="SprT-like"/>
    <property type="match status" value="1"/>
</dbReference>
<dbReference type="PANTHER" id="PTHR23099">
    <property type="entry name" value="TRANSCRIPTIONAL REGULATOR"/>
    <property type="match status" value="1"/>
</dbReference>
<organism evidence="3 4">
    <name type="scientific">Drosophila hydei</name>
    <name type="common">Fruit fly</name>
    <dbReference type="NCBI Taxonomy" id="7224"/>
    <lineage>
        <taxon>Eukaryota</taxon>
        <taxon>Metazoa</taxon>
        <taxon>Ecdysozoa</taxon>
        <taxon>Arthropoda</taxon>
        <taxon>Hexapoda</taxon>
        <taxon>Insecta</taxon>
        <taxon>Pterygota</taxon>
        <taxon>Neoptera</taxon>
        <taxon>Endopterygota</taxon>
        <taxon>Diptera</taxon>
        <taxon>Brachycera</taxon>
        <taxon>Muscomorpha</taxon>
        <taxon>Ephydroidea</taxon>
        <taxon>Drosophilidae</taxon>
        <taxon>Drosophila</taxon>
    </lineage>
</organism>
<dbReference type="Pfam" id="PF17283">
    <property type="entry name" value="Zn_ribbon_SprT"/>
    <property type="match status" value="1"/>
</dbReference>
<feature type="region of interest" description="Disordered" evidence="1">
    <location>
        <begin position="664"/>
        <end position="690"/>
    </location>
</feature>
<dbReference type="KEGG" id="dhe:111595953"/>
<reference evidence="4" key="1">
    <citation type="submission" date="2025-08" db="UniProtKB">
        <authorList>
            <consortium name="RefSeq"/>
        </authorList>
    </citation>
    <scope>IDENTIFICATION</scope>
    <source>
        <strain evidence="4">15085-1641.00</strain>
        <tissue evidence="4">Whole body</tissue>
    </source>
</reference>
<dbReference type="OMA" id="MFNAQVF"/>
<dbReference type="GeneID" id="111595953"/>
<dbReference type="OrthoDB" id="20772at2759"/>
<feature type="region of interest" description="Disordered" evidence="1">
    <location>
        <begin position="180"/>
        <end position="211"/>
    </location>
</feature>
<feature type="domain" description="SprT-like" evidence="2">
    <location>
        <begin position="818"/>
        <end position="970"/>
    </location>
</feature>
<evidence type="ECO:0000259" key="2">
    <source>
        <dbReference type="SMART" id="SM00731"/>
    </source>
</evidence>
<feature type="region of interest" description="Disordered" evidence="1">
    <location>
        <begin position="32"/>
        <end position="61"/>
    </location>
</feature>
<evidence type="ECO:0000313" key="4">
    <source>
        <dbReference type="RefSeq" id="XP_023165694.2"/>
    </source>
</evidence>
<sequence length="1052" mass="116414">MADPNGFKLFRTVDPTTVNVTIKEKFAKLTLSSNKKKQLPRKNTPQKEHQSEPQSTKCNNVSRQLLGELNDIPTAKSYEHPLLRSDSSSANIMGQEQTPKAEDTRSQHDASDYMEALHLSADGCTQQTQDVDVEALSAQVLTLTVQPERKLPQDQSICISSTTAETDDDSASCITISDTSISEHDEHDEHSEQEPVQREPEVTSMTVSAQLPPTADLSNVKVQRIEAFLRDVSFERREIIRRGFADMSADITRLASADTEDMSLGEVDCSQLLSMSHGQIDSSKRLADNDTEVNTVCSEAQVDSSKRLADNDTEVNTVCSEERTELDSCKRLANDDTEVCTPDMEEPLSESSGQQTNLDETIPETSSELDHSLSRPTSAASAEPAEVEHTPAIQVSSINISAKINIKIHIPNLDSSSAESENVSEAEQSIVETAPTSDERSETCQQQVGERKQNCSVLGSDASEDEQFLTQAEKLLNQLYGKSWQTPDVIRTLKRSSGSGGKVAPAEPPKRAPLTEVKRQPKARTVKKLAAPETPVMPNDSALGDFSIFKRALHSNKFNSTHLPRAACTEKRANRPRVRTKHIDEERWRALVDTDSGTDASDDDDANATDSSGTDDDEAAEDGHVTYLDLTKNEVEVVSDPDAERASPKHQPRLDDILRTCRASDKPKLPATPTMTTTMTTPSSNPTRRQLFTPNIGYEDTSEAKRIVDQAIDTNSLDQLEIVYLPGTNVHKRVQEVKRQLGIGVVTPKAKPVFTVPTPKTAPPAKTVERAKKVPATNTKIASSGKCSFLKSLEPQISREHCDNEAFFYRENFAKNKEQLATLLYNMFNAQVFNNELSVPLIWSARLRNTAGRCKNKNKLQQRSSVVELSVKVLTSADRLRCTLIHELCHAAAWVFNGAGGHGAIWKRWAQRANDKFPDLPPITVCHNYKIEFKYTYKCNSCNTASHAHSKSRKVENLRCRLCRGPIVLLLNKKNKVGDIVATPVREATGFAKYVKDNFQKHKRDNLTAAQVMRILSAEYAKEKGKGHTTNMDEAAAQAIAKQVETLILDSD</sequence>
<feature type="compositionally biased region" description="Polar residues" evidence="1">
    <location>
        <begin position="349"/>
        <end position="366"/>
    </location>
</feature>
<feature type="compositionally biased region" description="Acidic residues" evidence="1">
    <location>
        <begin position="339"/>
        <end position="348"/>
    </location>
</feature>
<dbReference type="InterPro" id="IPR006640">
    <property type="entry name" value="SprT-like_domain"/>
</dbReference>
<gene>
    <name evidence="4" type="primary">LOC111595953</name>
</gene>
<dbReference type="SMART" id="SM00731">
    <property type="entry name" value="SprT"/>
    <property type="match status" value="1"/>
</dbReference>
<feature type="region of interest" description="Disordered" evidence="1">
    <location>
        <begin position="571"/>
        <end position="621"/>
    </location>
</feature>
<feature type="compositionally biased region" description="Polar residues" evidence="1">
    <location>
        <begin position="85"/>
        <end position="98"/>
    </location>
</feature>
<dbReference type="GO" id="GO:0006974">
    <property type="term" value="P:DNA damage response"/>
    <property type="evidence" value="ECO:0007669"/>
    <property type="project" value="UniProtKB-ARBA"/>
</dbReference>
<evidence type="ECO:0000313" key="3">
    <source>
        <dbReference type="Proteomes" id="UP000504633"/>
    </source>
</evidence>
<feature type="compositionally biased region" description="Basic and acidic residues" evidence="1">
    <location>
        <begin position="99"/>
        <end position="109"/>
    </location>
</feature>